<name>A0A2S6HKW6_9GAMM</name>
<evidence type="ECO:0008006" key="5">
    <source>
        <dbReference type="Google" id="ProtNLM"/>
    </source>
</evidence>
<evidence type="ECO:0000256" key="1">
    <source>
        <dbReference type="SAM" id="MobiDB-lite"/>
    </source>
</evidence>
<evidence type="ECO:0000256" key="2">
    <source>
        <dbReference type="SAM" id="SignalP"/>
    </source>
</evidence>
<gene>
    <name evidence="3" type="ORF">B0F87_101458</name>
</gene>
<reference evidence="3 4" key="1">
    <citation type="submission" date="2018-02" db="EMBL/GenBank/DDBJ databases">
        <title>Subsurface microbial communities from deep shales in Ohio and West Virginia, USA.</title>
        <authorList>
            <person name="Wrighton K."/>
        </authorList>
    </citation>
    <scope>NUCLEOTIDE SEQUENCE [LARGE SCALE GENOMIC DNA]</scope>
    <source>
        <strain evidence="3 4">OWC-DMM</strain>
    </source>
</reference>
<dbReference type="Gene3D" id="3.10.100.10">
    <property type="entry name" value="Mannose-Binding Protein A, subunit A"/>
    <property type="match status" value="1"/>
</dbReference>
<evidence type="ECO:0000313" key="3">
    <source>
        <dbReference type="EMBL" id="PPK78076.1"/>
    </source>
</evidence>
<comment type="caution">
    <text evidence="3">The sequence shown here is derived from an EMBL/GenBank/DDBJ whole genome shotgun (WGS) entry which is preliminary data.</text>
</comment>
<feature type="chain" id="PRO_5015553850" description="Lectin" evidence="2">
    <location>
        <begin position="20"/>
        <end position="246"/>
    </location>
</feature>
<sequence length="246" mass="25187">MKNTILLGSLLLSTTFAIAADQPASVTPVAAPASAPTTVPIPAADAKPKEPLSFFVTSAGIGKGAELGGLAGADTHCQKLAEAAGSVNKTWHAYLSTQAADGQPVINARDRIGSGPWHNAKGAEVAKNIAHLHGNTLELARLGNNLSRTTVLTEKNETVNGAGDKPNQHDILTGSQPDGTAFTDAADHTCKNYTSSAEEGSAQVGHFDRTGGGNTSWNSAHASKGCGQENLVKTGGAGLFYCFAIN</sequence>
<feature type="signal peptide" evidence="2">
    <location>
        <begin position="1"/>
        <end position="19"/>
    </location>
</feature>
<dbReference type="SUPFAM" id="SSF56436">
    <property type="entry name" value="C-type lectin-like"/>
    <property type="match status" value="1"/>
</dbReference>
<proteinExistence type="predicted"/>
<organism evidence="3 4">
    <name type="scientific">Methylobacter tundripaludum</name>
    <dbReference type="NCBI Taxonomy" id="173365"/>
    <lineage>
        <taxon>Bacteria</taxon>
        <taxon>Pseudomonadati</taxon>
        <taxon>Pseudomonadota</taxon>
        <taxon>Gammaproteobacteria</taxon>
        <taxon>Methylococcales</taxon>
        <taxon>Methylococcaceae</taxon>
        <taxon>Methylobacter</taxon>
    </lineage>
</organism>
<accession>A0A2S6HKW6</accession>
<dbReference type="RefSeq" id="WP_104427453.1">
    <property type="nucleotide sequence ID" value="NZ_PTIZ01000001.1"/>
</dbReference>
<dbReference type="Proteomes" id="UP000240010">
    <property type="component" value="Unassembled WGS sequence"/>
</dbReference>
<keyword evidence="2" id="KW-0732">Signal</keyword>
<protein>
    <recommendedName>
        <fullName evidence="5">Lectin</fullName>
    </recommendedName>
</protein>
<dbReference type="EMBL" id="PTIZ01000001">
    <property type="protein sequence ID" value="PPK78076.1"/>
    <property type="molecule type" value="Genomic_DNA"/>
</dbReference>
<evidence type="ECO:0000313" key="4">
    <source>
        <dbReference type="Proteomes" id="UP000240010"/>
    </source>
</evidence>
<dbReference type="InterPro" id="IPR016187">
    <property type="entry name" value="CTDL_fold"/>
</dbReference>
<feature type="region of interest" description="Disordered" evidence="1">
    <location>
        <begin position="158"/>
        <end position="180"/>
    </location>
</feature>
<dbReference type="InterPro" id="IPR016186">
    <property type="entry name" value="C-type_lectin-like/link_sf"/>
</dbReference>
<dbReference type="AlphaFoldDB" id="A0A2S6HKW6"/>